<protein>
    <submittedName>
        <fullName evidence="2">Ribonuclease E inhibitor RraB</fullName>
    </submittedName>
</protein>
<reference evidence="2 3" key="1">
    <citation type="submission" date="2019-12" db="EMBL/GenBank/DDBJ databases">
        <title>Novel species isolated from a subtropical stream in China.</title>
        <authorList>
            <person name="Lu H."/>
        </authorList>
    </citation>
    <scope>NUCLEOTIDE SEQUENCE [LARGE SCALE GENOMIC DNA]</scope>
    <source>
        <strain evidence="2 3">DS3</strain>
    </source>
</reference>
<evidence type="ECO:0000313" key="2">
    <source>
        <dbReference type="EMBL" id="MYN05496.1"/>
    </source>
</evidence>
<dbReference type="InterPro" id="IPR009671">
    <property type="entry name" value="RraB_dom"/>
</dbReference>
<gene>
    <name evidence="2" type="ORF">GTP41_25710</name>
</gene>
<comment type="caution">
    <text evidence="2">The sequence shown here is derived from an EMBL/GenBank/DDBJ whole genome shotgun (WGS) entry which is preliminary data.</text>
</comment>
<proteinExistence type="predicted"/>
<evidence type="ECO:0000313" key="3">
    <source>
        <dbReference type="Proteomes" id="UP000448575"/>
    </source>
</evidence>
<dbReference type="Gene3D" id="3.30.70.970">
    <property type="entry name" value="RraB-like"/>
    <property type="match status" value="1"/>
</dbReference>
<dbReference type="Proteomes" id="UP000448575">
    <property type="component" value="Unassembled WGS sequence"/>
</dbReference>
<feature type="domain" description="Regulator of ribonuclease activity B" evidence="1">
    <location>
        <begin position="11"/>
        <end position="101"/>
    </location>
</feature>
<dbReference type="AlphaFoldDB" id="A0A6N9HQ09"/>
<evidence type="ECO:0000259" key="1">
    <source>
        <dbReference type="Pfam" id="PF06877"/>
    </source>
</evidence>
<keyword evidence="3" id="KW-1185">Reference proteome</keyword>
<dbReference type="RefSeq" id="WP_161028441.1">
    <property type="nucleotide sequence ID" value="NZ_WWCJ01000031.1"/>
</dbReference>
<dbReference type="EMBL" id="WWCJ01000031">
    <property type="protein sequence ID" value="MYN05496.1"/>
    <property type="molecule type" value="Genomic_DNA"/>
</dbReference>
<organism evidence="2 3">
    <name type="scientific">Pseudoduganella guangdongensis</name>
    <dbReference type="NCBI Taxonomy" id="2692179"/>
    <lineage>
        <taxon>Bacteria</taxon>
        <taxon>Pseudomonadati</taxon>
        <taxon>Pseudomonadota</taxon>
        <taxon>Betaproteobacteria</taxon>
        <taxon>Burkholderiales</taxon>
        <taxon>Oxalobacteraceae</taxon>
        <taxon>Telluria group</taxon>
        <taxon>Pseudoduganella</taxon>
    </lineage>
</organism>
<accession>A0A6N9HQ09</accession>
<dbReference type="InterPro" id="IPR036701">
    <property type="entry name" value="RraB-like_sf"/>
</dbReference>
<dbReference type="SUPFAM" id="SSF89946">
    <property type="entry name" value="Hypothetical protein VC0424"/>
    <property type="match status" value="1"/>
</dbReference>
<dbReference type="Pfam" id="PF06877">
    <property type="entry name" value="RraB"/>
    <property type="match status" value="1"/>
</dbReference>
<sequence length="106" mass="12025">MARDYEQFPDDENGDVLFRMMEHGDNLSKRREVNFSVVFPTDEAALEFAVHLLKNGQKVSLSPNEVTAHPNMIPSHENITGYENLLATDAAKWDGRNDGWGSFQQD</sequence>
<name>A0A6N9HQ09_9BURK</name>